<dbReference type="GO" id="GO:0019262">
    <property type="term" value="P:N-acetylneuraminate catabolic process"/>
    <property type="evidence" value="ECO:0007669"/>
    <property type="project" value="UniProtKB-ARBA"/>
</dbReference>
<keyword evidence="6" id="KW-0378">Hydrolase</keyword>
<evidence type="ECO:0000256" key="5">
    <source>
        <dbReference type="ARBA" id="ARBA00022723"/>
    </source>
</evidence>
<evidence type="ECO:0000256" key="2">
    <source>
        <dbReference type="ARBA" id="ARBA00010716"/>
    </source>
</evidence>
<keyword evidence="7" id="KW-0119">Carbohydrate metabolism</keyword>
<evidence type="ECO:0000313" key="10">
    <source>
        <dbReference type="EMBL" id="GFU12004.1"/>
    </source>
</evidence>
<evidence type="ECO:0000256" key="1">
    <source>
        <dbReference type="ARBA" id="ARBA00001968"/>
    </source>
</evidence>
<dbReference type="GO" id="GO:0106279">
    <property type="term" value="P:negative regulation of UDP-N-acetylglucosamine biosynthetic process"/>
    <property type="evidence" value="ECO:0007669"/>
    <property type="project" value="UniProtKB-ARBA"/>
</dbReference>
<accession>A0A8X6QD01</accession>
<dbReference type="Pfam" id="PF01979">
    <property type="entry name" value="Amidohydro_1"/>
    <property type="match status" value="1"/>
</dbReference>
<dbReference type="GO" id="GO:0046872">
    <property type="term" value="F:metal ion binding"/>
    <property type="evidence" value="ECO:0007669"/>
    <property type="project" value="UniProtKB-KW"/>
</dbReference>
<dbReference type="InterPro" id="IPR006680">
    <property type="entry name" value="Amidohydro-rel"/>
</dbReference>
<dbReference type="NCBIfam" id="TIGR00221">
    <property type="entry name" value="nagA"/>
    <property type="match status" value="1"/>
</dbReference>
<dbReference type="Proteomes" id="UP000887013">
    <property type="component" value="Unassembled WGS sequence"/>
</dbReference>
<name>A0A8X6QD01_NEPPI</name>
<dbReference type="EC" id="3.5.1.25" evidence="3"/>
<dbReference type="CDD" id="cd00854">
    <property type="entry name" value="NagA"/>
    <property type="match status" value="1"/>
</dbReference>
<dbReference type="InterPro" id="IPR011059">
    <property type="entry name" value="Metal-dep_hydrolase_composite"/>
</dbReference>
<dbReference type="SUPFAM" id="SSF51556">
    <property type="entry name" value="Metallo-dependent hydrolases"/>
    <property type="match status" value="1"/>
</dbReference>
<keyword evidence="5" id="KW-0479">Metal-binding</keyword>
<dbReference type="SUPFAM" id="SSF51338">
    <property type="entry name" value="Composite domain of metallo-dependent hydrolases"/>
    <property type="match status" value="1"/>
</dbReference>
<dbReference type="AlphaFoldDB" id="A0A8X6QD01"/>
<organism evidence="10 11">
    <name type="scientific">Nephila pilipes</name>
    <name type="common">Giant wood spider</name>
    <name type="synonym">Nephila maculata</name>
    <dbReference type="NCBI Taxonomy" id="299642"/>
    <lineage>
        <taxon>Eukaryota</taxon>
        <taxon>Metazoa</taxon>
        <taxon>Ecdysozoa</taxon>
        <taxon>Arthropoda</taxon>
        <taxon>Chelicerata</taxon>
        <taxon>Arachnida</taxon>
        <taxon>Araneae</taxon>
        <taxon>Araneomorphae</taxon>
        <taxon>Entelegynae</taxon>
        <taxon>Araneoidea</taxon>
        <taxon>Nephilidae</taxon>
        <taxon>Nephila</taxon>
    </lineage>
</organism>
<evidence type="ECO:0000313" key="11">
    <source>
        <dbReference type="Proteomes" id="UP000887013"/>
    </source>
</evidence>
<dbReference type="GO" id="GO:0006046">
    <property type="term" value="P:N-acetylglucosamine catabolic process"/>
    <property type="evidence" value="ECO:0007669"/>
    <property type="project" value="TreeGrafter"/>
</dbReference>
<feature type="domain" description="Amidohydrolase-related" evidence="9">
    <location>
        <begin position="119"/>
        <end position="454"/>
    </location>
</feature>
<dbReference type="GO" id="GO:0008448">
    <property type="term" value="F:N-acetylglucosamine-6-phosphate deacetylase activity"/>
    <property type="evidence" value="ECO:0007669"/>
    <property type="project" value="UniProtKB-EC"/>
</dbReference>
<comment type="cofactor">
    <cofactor evidence="1">
        <name>a divalent metal cation</name>
        <dbReference type="ChEBI" id="CHEBI:60240"/>
    </cofactor>
</comment>
<protein>
    <recommendedName>
        <fullName evidence="4">N-acetylglucosamine-6-phosphate deacetylase</fullName>
        <ecNumber evidence="3">3.5.1.25</ecNumber>
    </recommendedName>
</protein>
<evidence type="ECO:0000256" key="8">
    <source>
        <dbReference type="ARBA" id="ARBA00047647"/>
    </source>
</evidence>
<dbReference type="FunFam" id="3.20.20.140:FF:000023">
    <property type="entry name" value="N-acetylglucosamine-6-phosphate deacetylase"/>
    <property type="match status" value="1"/>
</dbReference>
<keyword evidence="11" id="KW-1185">Reference proteome</keyword>
<proteinExistence type="inferred from homology"/>
<evidence type="ECO:0000256" key="4">
    <source>
        <dbReference type="ARBA" id="ARBA00018029"/>
    </source>
</evidence>
<dbReference type="PANTHER" id="PTHR11113">
    <property type="entry name" value="N-ACETYLGLUCOSAMINE-6-PHOSPHATE DEACETYLASE"/>
    <property type="match status" value="1"/>
</dbReference>
<dbReference type="InterPro" id="IPR003764">
    <property type="entry name" value="GlcNAc_6-P_deAcase"/>
</dbReference>
<reference evidence="10" key="1">
    <citation type="submission" date="2020-08" db="EMBL/GenBank/DDBJ databases">
        <title>Multicomponent nature underlies the extraordinary mechanical properties of spider dragline silk.</title>
        <authorList>
            <person name="Kono N."/>
            <person name="Nakamura H."/>
            <person name="Mori M."/>
            <person name="Yoshida Y."/>
            <person name="Ohtoshi R."/>
            <person name="Malay A.D."/>
            <person name="Moran D.A.P."/>
            <person name="Tomita M."/>
            <person name="Numata K."/>
            <person name="Arakawa K."/>
        </authorList>
    </citation>
    <scope>NUCLEOTIDE SEQUENCE</scope>
</reference>
<dbReference type="PANTHER" id="PTHR11113:SF14">
    <property type="entry name" value="N-ACETYLGLUCOSAMINE-6-PHOSPHATE DEACETYLASE"/>
    <property type="match status" value="1"/>
</dbReference>
<evidence type="ECO:0000259" key="9">
    <source>
        <dbReference type="Pfam" id="PF01979"/>
    </source>
</evidence>
<evidence type="ECO:0000256" key="3">
    <source>
        <dbReference type="ARBA" id="ARBA00011899"/>
    </source>
</evidence>
<comment type="similarity">
    <text evidence="2">Belongs to the metallo-dependent hydrolases superfamily. NagA family.</text>
</comment>
<evidence type="ECO:0000256" key="6">
    <source>
        <dbReference type="ARBA" id="ARBA00022801"/>
    </source>
</evidence>
<dbReference type="InterPro" id="IPR032466">
    <property type="entry name" value="Metal_Hydrolase"/>
</dbReference>
<dbReference type="OrthoDB" id="10264777at2759"/>
<evidence type="ECO:0000256" key="7">
    <source>
        <dbReference type="ARBA" id="ARBA00023277"/>
    </source>
</evidence>
<dbReference type="Gene3D" id="3.20.20.140">
    <property type="entry name" value="Metal-dependent hydrolases"/>
    <property type="match status" value="1"/>
</dbReference>
<comment type="caution">
    <text evidence="10">The sequence shown here is derived from an EMBL/GenBank/DDBJ whole genome shotgun (WGS) entry which is preliminary data.</text>
</comment>
<dbReference type="EMBL" id="BMAW01125366">
    <property type="protein sequence ID" value="GFU12004.1"/>
    <property type="molecule type" value="Genomic_DNA"/>
</dbReference>
<dbReference type="Gene3D" id="2.30.40.10">
    <property type="entry name" value="Urease, subunit C, domain 1"/>
    <property type="match status" value="1"/>
</dbReference>
<gene>
    <name evidence="10" type="primary">amdhd2</name>
    <name evidence="10" type="ORF">NPIL_197801</name>
</gene>
<sequence length="468" mass="51390">MLKEIEKYLNPFKTLQDQKSYIEWVKMIRDKNMLTNRVINKDIETEHNCKKYAIRIVLLSTMSLPGKLIQFHNCSIMRDGQIMREDLWVRNSKIINPEPVFYDEKITADLKIDCENALIVPGFIDLQINGGFGFDFSTPKEDIATSISMVAKGILQYGVTSFCPTLITSTPDKYHEIIPKIKIQNGGKHGAGVLGIHVEGPFINKEKRGAHPIQHVKSLKNGIDDVINTYGALYNIRIITLAPELDVKGSVIEELVRQGITVSLGHSTCSLSDGERAVAHGASFITHLFNAMLPFHHRDPGLVGLLASEKLPPNKQIFYGIIADGIHTHPAALRIAYNANPKGLVLVTDAMSAMGLQPGTYNIGDQKVDVTNTCAVLSGTQTLSGSIATMDSCIRFLLKSVGCSWVEAIECATLHPAQVLGITQSKGTLNFGSDADFVLLNSNLEVEATFINGSCVWCKNQSLNLDAL</sequence>
<comment type="catalytic activity">
    <reaction evidence="8">
        <text>N-acetyl-D-glucosamine 6-phosphate + H2O = D-glucosamine 6-phosphate + acetate</text>
        <dbReference type="Rhea" id="RHEA:22936"/>
        <dbReference type="ChEBI" id="CHEBI:15377"/>
        <dbReference type="ChEBI" id="CHEBI:30089"/>
        <dbReference type="ChEBI" id="CHEBI:57513"/>
        <dbReference type="ChEBI" id="CHEBI:58725"/>
        <dbReference type="EC" id="3.5.1.25"/>
    </reaction>
</comment>